<gene>
    <name evidence="2" type="ORF">QEZ40_005991</name>
</gene>
<dbReference type="RefSeq" id="WP_285340993.1">
    <property type="nucleotide sequence ID" value="NZ_JASITI010000006.1"/>
</dbReference>
<accession>A0ABT7GPV4</accession>
<dbReference type="Proteomes" id="UP001223390">
    <property type="component" value="Unassembled WGS sequence"/>
</dbReference>
<dbReference type="InterPro" id="IPR005031">
    <property type="entry name" value="COQ10_START"/>
</dbReference>
<dbReference type="Gene3D" id="3.30.530.20">
    <property type="match status" value="2"/>
</dbReference>
<dbReference type="InterPro" id="IPR023393">
    <property type="entry name" value="START-like_dom_sf"/>
</dbReference>
<feature type="domain" description="Coenzyme Q-binding protein COQ10 START" evidence="1">
    <location>
        <begin position="16"/>
        <end position="115"/>
    </location>
</feature>
<dbReference type="Pfam" id="PF03364">
    <property type="entry name" value="Polyketide_cyc"/>
    <property type="match status" value="1"/>
</dbReference>
<keyword evidence="3" id="KW-1185">Reference proteome</keyword>
<proteinExistence type="predicted"/>
<evidence type="ECO:0000313" key="2">
    <source>
        <dbReference type="EMBL" id="MDK9495344.1"/>
    </source>
</evidence>
<reference evidence="2 3" key="1">
    <citation type="submission" date="2023-05" db="EMBL/GenBank/DDBJ databases">
        <title>Sequencing and Assembly of Streptomyces sp. NP73.</title>
        <authorList>
            <person name="Konwar A.N."/>
            <person name="Saikia K."/>
            <person name="Thakur D."/>
        </authorList>
    </citation>
    <scope>NUCLEOTIDE SEQUENCE [LARGE SCALE GENOMIC DNA]</scope>
    <source>
        <strain evidence="2 3">NP73</strain>
    </source>
</reference>
<sequence length="325" mass="35636">MSVERVHRMSYAVDAAAPAGALYTLVADVTQWPLFLPDTVHVERLDFDGVADRYVRWADAGGELRRSLVRRTLDAGGRRVLFHEERPDAPVTASGGSWCVEELAPGWSRLNLEREITLDGGRAAEAERAVARAEESAWAALGGLRVAAERWRRLDELTVSFEESVRIEGPAEPVYEFLYGVGSWPGRVAHVLEAEVSEDRPGVQRTRLVNLADDGSAYATEGSRVCFPAAGRIVFKRTRPHPLLAAHAGEWCVEPDVSGVTVSCRHDVLLDERAVGRRPGPGAEPAAELAAARRYVREVVGRESRAVLEPATRYAGDPVRTLRSV</sequence>
<name>A0ABT7GPV4_9ACTN</name>
<organism evidence="2 3">
    <name type="scientific">Streptomyces katrae</name>
    <dbReference type="NCBI Taxonomy" id="68223"/>
    <lineage>
        <taxon>Bacteria</taxon>
        <taxon>Bacillati</taxon>
        <taxon>Actinomycetota</taxon>
        <taxon>Actinomycetes</taxon>
        <taxon>Kitasatosporales</taxon>
        <taxon>Streptomycetaceae</taxon>
        <taxon>Streptomyces</taxon>
    </lineage>
</organism>
<dbReference type="EMBL" id="JASITI010000006">
    <property type="protein sequence ID" value="MDK9495344.1"/>
    <property type="molecule type" value="Genomic_DNA"/>
</dbReference>
<evidence type="ECO:0000259" key="1">
    <source>
        <dbReference type="Pfam" id="PF03364"/>
    </source>
</evidence>
<evidence type="ECO:0000313" key="3">
    <source>
        <dbReference type="Proteomes" id="UP001223390"/>
    </source>
</evidence>
<dbReference type="SUPFAM" id="SSF55961">
    <property type="entry name" value="Bet v1-like"/>
    <property type="match status" value="2"/>
</dbReference>
<protein>
    <submittedName>
        <fullName evidence="2">Cyclase</fullName>
    </submittedName>
</protein>
<comment type="caution">
    <text evidence="2">The sequence shown here is derived from an EMBL/GenBank/DDBJ whole genome shotgun (WGS) entry which is preliminary data.</text>
</comment>